<reference evidence="2 3" key="1">
    <citation type="submission" date="2017-04" db="EMBL/GenBank/DDBJ databases">
        <authorList>
            <person name="Amato S."/>
            <person name="Cagatay S."/>
            <person name="Craw N."/>
            <person name="Deshpande R."/>
            <person name="Haddad J."/>
            <person name="Ng W."/>
            <person name="Russell D.A."/>
            <person name="Garlena R.A."/>
            <person name="Pope W.H."/>
            <person name="Jacobs-Sera J."/>
            <person name="Hatfull G.F."/>
        </authorList>
    </citation>
    <scope>NUCLEOTIDE SEQUENCE [LARGE SCALE GENOMIC DNA]</scope>
</reference>
<feature type="domain" description="LtfC/p132/Gp6 beta-sandwich" evidence="1">
    <location>
        <begin position="11"/>
        <end position="103"/>
    </location>
</feature>
<dbReference type="KEGG" id="vg:64854607"/>
<name>A0A220NRT3_9CAUD</name>
<dbReference type="RefSeq" id="YP_010059964.1">
    <property type="nucleotide sequence ID" value="NC_054759.1"/>
</dbReference>
<organism evidence="2 3">
    <name type="scientific">Mycobacterium phage PurpleHaze</name>
    <dbReference type="NCBI Taxonomy" id="1983577"/>
    <lineage>
        <taxon>Viruses</taxon>
        <taxon>Duplodnaviria</taxon>
        <taxon>Heunggongvirae</taxon>
        <taxon>Uroviricota</taxon>
        <taxon>Caudoviricetes</taxon>
        <taxon>Microwolfvirus</taxon>
        <taxon>Microwolfvirus purplehaze</taxon>
    </lineage>
</organism>
<keyword evidence="3" id="KW-1185">Reference proteome</keyword>
<gene>
    <name evidence="2" type="primary">3</name>
    <name evidence="2" type="ORF">SEA_PURPLEHAZE_3</name>
</gene>
<dbReference type="Pfam" id="PF23926">
    <property type="entry name" value="LtfC"/>
    <property type="match status" value="1"/>
</dbReference>
<dbReference type="Proteomes" id="UP000222302">
    <property type="component" value="Segment"/>
</dbReference>
<dbReference type="GeneID" id="64854607"/>
<evidence type="ECO:0000313" key="2">
    <source>
        <dbReference type="EMBL" id="ASJ79519.1"/>
    </source>
</evidence>
<proteinExistence type="predicted"/>
<dbReference type="EMBL" id="KY965063">
    <property type="protein sequence ID" value="ASJ79519.1"/>
    <property type="molecule type" value="Genomic_DNA"/>
</dbReference>
<accession>A0A220NRT3</accession>
<evidence type="ECO:0000259" key="1">
    <source>
        <dbReference type="Pfam" id="PF23926"/>
    </source>
</evidence>
<evidence type="ECO:0000313" key="3">
    <source>
        <dbReference type="Proteomes" id="UP000222302"/>
    </source>
</evidence>
<protein>
    <recommendedName>
        <fullName evidence="1">LtfC/p132/Gp6 beta-sandwich domain-containing protein</fullName>
    </recommendedName>
</protein>
<sequence length="106" mass="11655">MADIGTRLDSDSLVLWRGRDFKWTFENLDSDGDPVNFPAGSLYFELQTSPKTLWEFDIVGATATIKVESTDADAIPDRTKWQLVFLPDGETSGGDPLAWGTVSKVG</sequence>
<dbReference type="InterPro" id="IPR055688">
    <property type="entry name" value="LtfC/p132/Gp6_b-sand"/>
</dbReference>